<keyword evidence="1" id="KW-0614">Plasmid</keyword>
<sequence length="130" mass="15217">MEVKSAVQLVNQLQYKPGWTIEAEDNTKRFEGTVTVKFVFPAYHSERNFAEEGYPRFTEGSWAEFRIIVADCDDAELYRRVLGKIMEIELHEAREFLRVLPTYWAPFHPHRVDGMKRWGDSEGDLSYGIV</sequence>
<dbReference type="RefSeq" id="WP_369228408.1">
    <property type="nucleotide sequence ID" value="NZ_CP163442.1"/>
</dbReference>
<protein>
    <submittedName>
        <fullName evidence="1">Uncharacterized protein</fullName>
    </submittedName>
</protein>
<evidence type="ECO:0000313" key="1">
    <source>
        <dbReference type="EMBL" id="XDQ49879.1"/>
    </source>
</evidence>
<name>A0AB39RA62_9ACTN</name>
<organism evidence="1">
    <name type="scientific">Streptomyces sp. R39</name>
    <dbReference type="NCBI Taxonomy" id="3238631"/>
    <lineage>
        <taxon>Bacteria</taxon>
        <taxon>Bacillati</taxon>
        <taxon>Actinomycetota</taxon>
        <taxon>Actinomycetes</taxon>
        <taxon>Kitasatosporales</taxon>
        <taxon>Streptomycetaceae</taxon>
        <taxon>Streptomyces</taxon>
    </lineage>
</organism>
<accession>A0AB39RA62</accession>
<gene>
    <name evidence="1" type="ORF">AB5J52_47990</name>
</gene>
<geneLocation type="plasmid" evidence="1">
    <name>unnamed1</name>
</geneLocation>
<proteinExistence type="predicted"/>
<reference evidence="1" key="1">
    <citation type="submission" date="2024-07" db="EMBL/GenBank/DDBJ databases">
        <authorList>
            <person name="Yu S.T."/>
        </authorList>
    </citation>
    <scope>NUCLEOTIDE SEQUENCE</scope>
    <source>
        <strain evidence="1">R39</strain>
        <plasmid evidence="1">unnamed1</plasmid>
    </source>
</reference>
<dbReference type="EMBL" id="CP163442">
    <property type="protein sequence ID" value="XDQ49879.1"/>
    <property type="molecule type" value="Genomic_DNA"/>
</dbReference>
<dbReference type="AlphaFoldDB" id="A0AB39RA62"/>